<feature type="domain" description="Enoyl reductase (ER)" evidence="6">
    <location>
        <begin position="10"/>
        <end position="324"/>
    </location>
</feature>
<dbReference type="InterPro" id="IPR013154">
    <property type="entry name" value="ADH-like_N"/>
</dbReference>
<dbReference type="Gene3D" id="3.40.50.720">
    <property type="entry name" value="NAD(P)-binding Rossmann-like Domain"/>
    <property type="match status" value="1"/>
</dbReference>
<comment type="subunit">
    <text evidence="2">Homotetramer.</text>
</comment>
<comment type="subcellular location">
    <subcellularLocation>
        <location evidence="1">Cytoplasm</location>
    </subcellularLocation>
</comment>
<dbReference type="SUPFAM" id="SSF50129">
    <property type="entry name" value="GroES-like"/>
    <property type="match status" value="1"/>
</dbReference>
<dbReference type="PANTHER" id="PTHR44154:SF1">
    <property type="entry name" value="QUINONE OXIDOREDUCTASE"/>
    <property type="match status" value="1"/>
</dbReference>
<evidence type="ECO:0000256" key="5">
    <source>
        <dbReference type="ARBA" id="ARBA00022884"/>
    </source>
</evidence>
<gene>
    <name evidence="7" type="ORF">LZC94_33925</name>
</gene>
<accession>A0ABZ2LSK9</accession>
<dbReference type="Proteomes" id="UP001370348">
    <property type="component" value="Chromosome"/>
</dbReference>
<dbReference type="CDD" id="cd08241">
    <property type="entry name" value="QOR1"/>
    <property type="match status" value="1"/>
</dbReference>
<dbReference type="Pfam" id="PF13602">
    <property type="entry name" value="ADH_zinc_N_2"/>
    <property type="match status" value="1"/>
</dbReference>
<dbReference type="SMART" id="SM00829">
    <property type="entry name" value="PKS_ER"/>
    <property type="match status" value="1"/>
</dbReference>
<evidence type="ECO:0000313" key="8">
    <source>
        <dbReference type="Proteomes" id="UP001370348"/>
    </source>
</evidence>
<dbReference type="InterPro" id="IPR020843">
    <property type="entry name" value="ER"/>
</dbReference>
<keyword evidence="4" id="KW-0521">NADP</keyword>
<dbReference type="EMBL" id="CP089984">
    <property type="protein sequence ID" value="WXB12838.1"/>
    <property type="molecule type" value="Genomic_DNA"/>
</dbReference>
<evidence type="ECO:0000256" key="3">
    <source>
        <dbReference type="ARBA" id="ARBA00022490"/>
    </source>
</evidence>
<keyword evidence="8" id="KW-1185">Reference proteome</keyword>
<evidence type="ECO:0000256" key="1">
    <source>
        <dbReference type="ARBA" id="ARBA00004496"/>
    </source>
</evidence>
<evidence type="ECO:0000313" key="7">
    <source>
        <dbReference type="EMBL" id="WXB12838.1"/>
    </source>
</evidence>
<keyword evidence="5" id="KW-0694">RNA-binding</keyword>
<dbReference type="Pfam" id="PF08240">
    <property type="entry name" value="ADH_N"/>
    <property type="match status" value="1"/>
</dbReference>
<dbReference type="InterPro" id="IPR036291">
    <property type="entry name" value="NAD(P)-bd_dom_sf"/>
</dbReference>
<name>A0ABZ2LSK9_9BACT</name>
<dbReference type="RefSeq" id="WP_394822457.1">
    <property type="nucleotide sequence ID" value="NZ_CP089984.1"/>
</dbReference>
<dbReference type="Gene3D" id="3.90.180.10">
    <property type="entry name" value="Medium-chain alcohol dehydrogenases, catalytic domain"/>
    <property type="match status" value="1"/>
</dbReference>
<dbReference type="InterPro" id="IPR051603">
    <property type="entry name" value="Zinc-ADH_QOR/CCCR"/>
</dbReference>
<dbReference type="InterPro" id="IPR002364">
    <property type="entry name" value="Quin_OxRdtase/zeta-crystal_CS"/>
</dbReference>
<evidence type="ECO:0000256" key="2">
    <source>
        <dbReference type="ARBA" id="ARBA00011881"/>
    </source>
</evidence>
<dbReference type="SUPFAM" id="SSF51735">
    <property type="entry name" value="NAD(P)-binding Rossmann-fold domains"/>
    <property type="match status" value="1"/>
</dbReference>
<reference evidence="7 8" key="1">
    <citation type="submission" date="2021-12" db="EMBL/GenBank/DDBJ databases">
        <title>Discovery of the Pendulisporaceae a myxobacterial family with distinct sporulation behavior and unique specialized metabolism.</title>
        <authorList>
            <person name="Garcia R."/>
            <person name="Popoff A."/>
            <person name="Bader C.D."/>
            <person name="Loehr J."/>
            <person name="Walesch S."/>
            <person name="Walt C."/>
            <person name="Boldt J."/>
            <person name="Bunk B."/>
            <person name="Haeckl F.J.F.P.J."/>
            <person name="Gunesch A.P."/>
            <person name="Birkelbach J."/>
            <person name="Nuebel U."/>
            <person name="Pietschmann T."/>
            <person name="Bach T."/>
            <person name="Mueller R."/>
        </authorList>
    </citation>
    <scope>NUCLEOTIDE SEQUENCE [LARGE SCALE GENOMIC DNA]</scope>
    <source>
        <strain evidence="7 8">MSr11954</strain>
    </source>
</reference>
<dbReference type="PROSITE" id="PS01162">
    <property type="entry name" value="QOR_ZETA_CRYSTAL"/>
    <property type="match status" value="1"/>
</dbReference>
<sequence length="326" mass="33801">MKAIRIHRFGPPDVLQLEDVPDPRPAPGRILIRVRAAGMNYADLLIREGRYPKLAALPYTPGYEAAGVVEALGEGVEGPAVGTRVVAAVSAPGTFAEYVEAEPAQVTEIPEGVGDEEALALPVQALTAWLALRIGGRVAPGDSVLIPAAAGGAGHLAVQLAKRLGAARVLAGASTKEKRDLALRLGADAAIDYTEGGWADQVRAATDGRGADVVFERSGGAHADESLRALAKGGRLIVFGADSLTEPRLSTEQLRGLLVQGQAYAGFSLMALPDGVRRAALHELFAFVAAGALQVHVGARFPLARAADAHRAMASRATSGKVVINL</sequence>
<protein>
    <submittedName>
        <fullName evidence="7">NADPH:quinone oxidoreductase family protein</fullName>
    </submittedName>
</protein>
<dbReference type="InterPro" id="IPR011032">
    <property type="entry name" value="GroES-like_sf"/>
</dbReference>
<keyword evidence="3" id="KW-0963">Cytoplasm</keyword>
<dbReference type="PANTHER" id="PTHR44154">
    <property type="entry name" value="QUINONE OXIDOREDUCTASE"/>
    <property type="match status" value="1"/>
</dbReference>
<evidence type="ECO:0000256" key="4">
    <source>
        <dbReference type="ARBA" id="ARBA00022857"/>
    </source>
</evidence>
<evidence type="ECO:0000259" key="6">
    <source>
        <dbReference type="SMART" id="SM00829"/>
    </source>
</evidence>
<organism evidence="7 8">
    <name type="scientific">Pendulispora albinea</name>
    <dbReference type="NCBI Taxonomy" id="2741071"/>
    <lineage>
        <taxon>Bacteria</taxon>
        <taxon>Pseudomonadati</taxon>
        <taxon>Myxococcota</taxon>
        <taxon>Myxococcia</taxon>
        <taxon>Myxococcales</taxon>
        <taxon>Sorangiineae</taxon>
        <taxon>Pendulisporaceae</taxon>
        <taxon>Pendulispora</taxon>
    </lineage>
</organism>
<proteinExistence type="predicted"/>